<evidence type="ECO:0000313" key="2">
    <source>
        <dbReference type="Proteomes" id="UP001059844"/>
    </source>
</evidence>
<proteinExistence type="predicted"/>
<gene>
    <name evidence="1" type="ORF">NOX80_11090</name>
</gene>
<dbReference type="RefSeq" id="WP_256549848.1">
    <property type="nucleotide sequence ID" value="NZ_CP101751.1"/>
</dbReference>
<reference evidence="1" key="1">
    <citation type="submission" date="2022-07" db="EMBL/GenBank/DDBJ databases">
        <title>Isolation, identification, and degradation of a PFOSA degrading strain from sewage treatment plant.</title>
        <authorList>
            <person name="Zhang L."/>
            <person name="Huo Y."/>
        </authorList>
    </citation>
    <scope>NUCLEOTIDE SEQUENCE</scope>
    <source>
        <strain evidence="1">C1</strain>
    </source>
</reference>
<organism evidence="1 2">
    <name type="scientific">Flavobacterium cerinum</name>
    <dbReference type="NCBI Taxonomy" id="2502784"/>
    <lineage>
        <taxon>Bacteria</taxon>
        <taxon>Pseudomonadati</taxon>
        <taxon>Bacteroidota</taxon>
        <taxon>Flavobacteriia</taxon>
        <taxon>Flavobacteriales</taxon>
        <taxon>Flavobacteriaceae</taxon>
        <taxon>Flavobacterium</taxon>
    </lineage>
</organism>
<name>A0ABY5IQX1_9FLAO</name>
<evidence type="ECO:0000313" key="1">
    <source>
        <dbReference type="EMBL" id="UUC44178.1"/>
    </source>
</evidence>
<protein>
    <submittedName>
        <fullName evidence="1">Uncharacterized protein</fullName>
    </submittedName>
</protein>
<accession>A0ABY5IQX1</accession>
<dbReference type="Proteomes" id="UP001059844">
    <property type="component" value="Chromosome"/>
</dbReference>
<sequence>MTKQPLTPTGVQDLLTELYGLTPTAIQVEALAIQGDFKAWIKDHFTLSTKQEDYLDDLNKQAANYFGSQCSVCFSSKLPIDLIYPAPPTGEYSKWTGTPQNNLAVKTDGEGKPVATGSLTFEFSYTTV</sequence>
<keyword evidence="2" id="KW-1185">Reference proteome</keyword>
<dbReference type="EMBL" id="CP101751">
    <property type="protein sequence ID" value="UUC44178.1"/>
    <property type="molecule type" value="Genomic_DNA"/>
</dbReference>